<name>A0A1U6IIZ4_9SPHN</name>
<dbReference type="SUPFAM" id="SSF51905">
    <property type="entry name" value="FAD/NAD(P)-binding domain"/>
    <property type="match status" value="1"/>
</dbReference>
<accession>A0A1U6IIZ4</accession>
<dbReference type="InterPro" id="IPR036188">
    <property type="entry name" value="FAD/NAD-bd_sf"/>
</dbReference>
<comment type="cofactor">
    <cofactor evidence="1">
        <name>FAD</name>
        <dbReference type="ChEBI" id="CHEBI:57692"/>
    </cofactor>
</comment>
<dbReference type="Pfam" id="PF01494">
    <property type="entry name" value="FAD_binding_3"/>
    <property type="match status" value="1"/>
</dbReference>
<keyword evidence="3" id="KW-0274">FAD</keyword>
<organism evidence="5 6">
    <name type="scientific">Novosphingobium mathurense</name>
    <dbReference type="NCBI Taxonomy" id="428990"/>
    <lineage>
        <taxon>Bacteria</taxon>
        <taxon>Pseudomonadati</taxon>
        <taxon>Pseudomonadota</taxon>
        <taxon>Alphaproteobacteria</taxon>
        <taxon>Sphingomonadales</taxon>
        <taxon>Sphingomonadaceae</taxon>
        <taxon>Novosphingobium</taxon>
    </lineage>
</organism>
<evidence type="ECO:0000256" key="2">
    <source>
        <dbReference type="ARBA" id="ARBA00022630"/>
    </source>
</evidence>
<feature type="domain" description="FAD-binding" evidence="4">
    <location>
        <begin position="5"/>
        <end position="353"/>
    </location>
</feature>
<dbReference type="STRING" id="428990.SAMN06295987_107100"/>
<dbReference type="EMBL" id="FVZE01000007">
    <property type="protein sequence ID" value="SLK07983.1"/>
    <property type="molecule type" value="Genomic_DNA"/>
</dbReference>
<sequence>MLMNVDVVIAGAGAAGLSAAIELGRRGINVVILECLDKDDYRGPRTYLINSRSMEHLRRWGIADRLAERNPIDPEMQPDVIFATRLNGYLLHRFDRPFVGTERVEEAAENAQWIPQRSIEETMIELVNTMPTVKLLWRHALVSFTEVEDGVSCVATDPDGKEFEISGKYLVGADGSKSLVRKSLGIRLQGRGNMLAAFVYHVRVPELKRISKVGHSSFYWFVNGSYGGYSGVTINCVREGEYSIGSFPCPPGIDASDEAQVRKVIYAGFGEETPMEFIGGRSYNMHAIIAPEMLRGRVAIAGDAAHLLPNLGGFGFNVGLLDGVDIGWKLAYLLKGWGGDRLLLSYQNERQEALNWVAKIQIENVDVLSHDIYMPGLEDDTPEGERLRQRAKEIIVREKTQEFHSLGTQKGYRLTKSEIISDDGSPPAPTDAIQYFQTSRPGSLAPHAWLTDGSSLYDHFGPEFTLVVRDGSAAEVDSTIAVDVPIKVLVLPDPAIAKLYDTRFTLVRPDQMVAWRGDELPEDLAGLMARLTGRAASAATH</sequence>
<protein>
    <submittedName>
        <fullName evidence="5">2-polyprenyl-6-methoxyphenol hydroxylase</fullName>
    </submittedName>
</protein>
<evidence type="ECO:0000256" key="3">
    <source>
        <dbReference type="ARBA" id="ARBA00022827"/>
    </source>
</evidence>
<dbReference type="Gene3D" id="3.40.30.120">
    <property type="match status" value="1"/>
</dbReference>
<reference evidence="6" key="1">
    <citation type="submission" date="2017-02" db="EMBL/GenBank/DDBJ databases">
        <authorList>
            <person name="Varghese N."/>
            <person name="Submissions S."/>
        </authorList>
    </citation>
    <scope>NUCLEOTIDE SEQUENCE [LARGE SCALE GENOMIC DNA]</scope>
    <source>
        <strain evidence="6">SM117</strain>
    </source>
</reference>
<proteinExistence type="predicted"/>
<evidence type="ECO:0000259" key="4">
    <source>
        <dbReference type="Pfam" id="PF01494"/>
    </source>
</evidence>
<dbReference type="Pfam" id="PF21274">
    <property type="entry name" value="Rng_hyd_C"/>
    <property type="match status" value="1"/>
</dbReference>
<dbReference type="Gene3D" id="3.30.9.10">
    <property type="entry name" value="D-Amino Acid Oxidase, subunit A, domain 2"/>
    <property type="match status" value="1"/>
</dbReference>
<dbReference type="AlphaFoldDB" id="A0A1U6IIZ4"/>
<keyword evidence="6" id="KW-1185">Reference proteome</keyword>
<evidence type="ECO:0000313" key="5">
    <source>
        <dbReference type="EMBL" id="SLK07983.1"/>
    </source>
</evidence>
<dbReference type="RefSeq" id="WP_079731453.1">
    <property type="nucleotide sequence ID" value="NZ_FVZE01000007.1"/>
</dbReference>
<dbReference type="PRINTS" id="PR00420">
    <property type="entry name" value="RNGMNOXGNASE"/>
</dbReference>
<dbReference type="Gene3D" id="3.50.50.60">
    <property type="entry name" value="FAD/NAD(P)-binding domain"/>
    <property type="match status" value="1"/>
</dbReference>
<gene>
    <name evidence="5" type="ORF">SAMN06295987_107100</name>
</gene>
<dbReference type="GO" id="GO:0071949">
    <property type="term" value="F:FAD binding"/>
    <property type="evidence" value="ECO:0007669"/>
    <property type="project" value="InterPro"/>
</dbReference>
<dbReference type="PANTHER" id="PTHR43004">
    <property type="entry name" value="TRK SYSTEM POTASSIUM UPTAKE PROTEIN"/>
    <property type="match status" value="1"/>
</dbReference>
<keyword evidence="2" id="KW-0285">Flavoprotein</keyword>
<dbReference type="Proteomes" id="UP000190989">
    <property type="component" value="Unassembled WGS sequence"/>
</dbReference>
<dbReference type="GO" id="GO:0016709">
    <property type="term" value="F:oxidoreductase activity, acting on paired donors, with incorporation or reduction of molecular oxygen, NAD(P)H as one donor, and incorporation of one atom of oxygen"/>
    <property type="evidence" value="ECO:0007669"/>
    <property type="project" value="UniProtKB-ARBA"/>
</dbReference>
<dbReference type="NCBIfam" id="NF004780">
    <property type="entry name" value="PRK06126.1"/>
    <property type="match status" value="1"/>
</dbReference>
<dbReference type="InterPro" id="IPR002938">
    <property type="entry name" value="FAD-bd"/>
</dbReference>
<evidence type="ECO:0000313" key="6">
    <source>
        <dbReference type="Proteomes" id="UP000190989"/>
    </source>
</evidence>
<dbReference type="InterPro" id="IPR050641">
    <property type="entry name" value="RIFMO-like"/>
</dbReference>
<dbReference type="PANTHER" id="PTHR43004:SF19">
    <property type="entry name" value="BINDING MONOOXYGENASE, PUTATIVE (JCVI)-RELATED"/>
    <property type="match status" value="1"/>
</dbReference>
<evidence type="ECO:0000256" key="1">
    <source>
        <dbReference type="ARBA" id="ARBA00001974"/>
    </source>
</evidence>